<sequence>MNLLCDDDSSHEGPPSKRQKTAEIDSDDFENQNANVDAVFIPSTDTWFLYRTTVIKMARKALEKNARIALVLKEQYEDIEISDHLPLSYEVRHDIACHFRVIREILSKMFSTKIEDMRKRMARIKIESMPVLQEETSMLQKEIVAISGQIADLGKEARRTFTTVARTGENISGALDGSSILLKEYMPKLVHLSKGDTPGAESLEEEVKRLKTDNARLEAKIQQFEGEKSVGSGMESGGT</sequence>
<dbReference type="EMBL" id="FQ790362">
    <property type="protein sequence ID" value="CCD56759.1"/>
    <property type="molecule type" value="Genomic_DNA"/>
</dbReference>
<dbReference type="InParanoid" id="G2YYR1"/>
<dbReference type="HOGENOM" id="CLU_1160966_0_0_1"/>
<dbReference type="OrthoDB" id="3522249at2759"/>
<reference evidence="4" key="1">
    <citation type="journal article" date="2011" name="PLoS Genet.">
        <title>Genomic analysis of the necrotrophic fungal pathogens Sclerotinia sclerotiorum and Botrytis cinerea.</title>
        <authorList>
            <person name="Amselem J."/>
            <person name="Cuomo C.A."/>
            <person name="van Kan J.A."/>
            <person name="Viaud M."/>
            <person name="Benito E.P."/>
            <person name="Couloux A."/>
            <person name="Coutinho P.M."/>
            <person name="de Vries R.P."/>
            <person name="Dyer P.S."/>
            <person name="Fillinger S."/>
            <person name="Fournier E."/>
            <person name="Gout L."/>
            <person name="Hahn M."/>
            <person name="Kohn L."/>
            <person name="Lapalu N."/>
            <person name="Plummer K.M."/>
            <person name="Pradier J.M."/>
            <person name="Quevillon E."/>
            <person name="Sharon A."/>
            <person name="Simon A."/>
            <person name="ten Have A."/>
            <person name="Tudzynski B."/>
            <person name="Tudzynski P."/>
            <person name="Wincker P."/>
            <person name="Andrew M."/>
            <person name="Anthouard V."/>
            <person name="Beever R.E."/>
            <person name="Beffa R."/>
            <person name="Benoit I."/>
            <person name="Bouzid O."/>
            <person name="Brault B."/>
            <person name="Chen Z."/>
            <person name="Choquer M."/>
            <person name="Collemare J."/>
            <person name="Cotton P."/>
            <person name="Danchin E.G."/>
            <person name="Da Silva C."/>
            <person name="Gautier A."/>
            <person name="Giraud C."/>
            <person name="Giraud T."/>
            <person name="Gonzalez C."/>
            <person name="Grossetete S."/>
            <person name="Guldener U."/>
            <person name="Henrissat B."/>
            <person name="Howlett B.J."/>
            <person name="Kodira C."/>
            <person name="Kretschmer M."/>
            <person name="Lappartient A."/>
            <person name="Leroch M."/>
            <person name="Levis C."/>
            <person name="Mauceli E."/>
            <person name="Neuveglise C."/>
            <person name="Oeser B."/>
            <person name="Pearson M."/>
            <person name="Poulain J."/>
            <person name="Poussereau N."/>
            <person name="Quesneville H."/>
            <person name="Rascle C."/>
            <person name="Schumacher J."/>
            <person name="Segurens B."/>
            <person name="Sexton A."/>
            <person name="Silva E."/>
            <person name="Sirven C."/>
            <person name="Soanes D.M."/>
            <person name="Talbot N.J."/>
            <person name="Templeton M."/>
            <person name="Yandava C."/>
            <person name="Yarden O."/>
            <person name="Zeng Q."/>
            <person name="Rollins J.A."/>
            <person name="Lebrun M.H."/>
            <person name="Dickman M."/>
        </authorList>
    </citation>
    <scope>NUCLEOTIDE SEQUENCE [LARGE SCALE GENOMIC DNA]</scope>
    <source>
        <strain evidence="4">T4</strain>
    </source>
</reference>
<accession>G2YYR1</accession>
<gene>
    <name evidence="3" type="ORF">BofuT4_P140210.1</name>
</gene>
<keyword evidence="1" id="KW-0175">Coiled coil</keyword>
<feature type="coiled-coil region" evidence="1">
    <location>
        <begin position="200"/>
        <end position="227"/>
    </location>
</feature>
<proteinExistence type="predicted"/>
<feature type="region of interest" description="Disordered" evidence="2">
    <location>
        <begin position="1"/>
        <end position="23"/>
    </location>
</feature>
<organism evidence="3 4">
    <name type="scientific">Botryotinia fuckeliana (strain T4)</name>
    <name type="common">Noble rot fungus</name>
    <name type="synonym">Botrytis cinerea</name>
    <dbReference type="NCBI Taxonomy" id="999810"/>
    <lineage>
        <taxon>Eukaryota</taxon>
        <taxon>Fungi</taxon>
        <taxon>Dikarya</taxon>
        <taxon>Ascomycota</taxon>
        <taxon>Pezizomycotina</taxon>
        <taxon>Leotiomycetes</taxon>
        <taxon>Helotiales</taxon>
        <taxon>Sclerotiniaceae</taxon>
        <taxon>Botrytis</taxon>
    </lineage>
</organism>
<dbReference type="Proteomes" id="UP000008177">
    <property type="component" value="Unplaced contigs"/>
</dbReference>
<protein>
    <submittedName>
        <fullName evidence="3">Uncharacterized protein</fullName>
    </submittedName>
</protein>
<evidence type="ECO:0000313" key="4">
    <source>
        <dbReference type="Proteomes" id="UP000008177"/>
    </source>
</evidence>
<feature type="compositionally biased region" description="Basic and acidic residues" evidence="2">
    <location>
        <begin position="8"/>
        <end position="23"/>
    </location>
</feature>
<evidence type="ECO:0000256" key="2">
    <source>
        <dbReference type="SAM" id="MobiDB-lite"/>
    </source>
</evidence>
<dbReference type="AlphaFoldDB" id="G2YYR1"/>
<evidence type="ECO:0000313" key="3">
    <source>
        <dbReference type="EMBL" id="CCD56759.1"/>
    </source>
</evidence>
<name>G2YYR1_BOTF4</name>
<evidence type="ECO:0000256" key="1">
    <source>
        <dbReference type="SAM" id="Coils"/>
    </source>
</evidence>